<dbReference type="Pfam" id="PF01546">
    <property type="entry name" value="Peptidase_M20"/>
    <property type="match status" value="1"/>
</dbReference>
<dbReference type="InterPro" id="IPR017439">
    <property type="entry name" value="Amidohydrolase"/>
</dbReference>
<dbReference type="Pfam" id="PF07687">
    <property type="entry name" value="M20_dimer"/>
    <property type="match status" value="1"/>
</dbReference>
<comment type="cofactor">
    <cofactor evidence="1">
        <name>Mn(2+)</name>
        <dbReference type="ChEBI" id="CHEBI:29035"/>
    </cofactor>
    <text evidence="1">The Mn(2+) ion enhances activity.</text>
</comment>
<evidence type="ECO:0000256" key="1">
    <source>
        <dbReference type="PIRSR" id="PIRSR005962-1"/>
    </source>
</evidence>
<keyword evidence="4" id="KW-1185">Reference proteome</keyword>
<dbReference type="InterPro" id="IPR002933">
    <property type="entry name" value="Peptidase_M20"/>
</dbReference>
<dbReference type="PANTHER" id="PTHR11014">
    <property type="entry name" value="PEPTIDASE M20 FAMILY MEMBER"/>
    <property type="match status" value="1"/>
</dbReference>
<dbReference type="PANTHER" id="PTHR11014:SF169">
    <property type="entry name" value="CLAN MH, FAMILY M20, PEPTIDASE T-LIKE METALLOPEPTIDASE"/>
    <property type="match status" value="1"/>
</dbReference>
<dbReference type="EMBL" id="JACRTG010000005">
    <property type="protein sequence ID" value="MBC8587009.1"/>
    <property type="molecule type" value="Genomic_DNA"/>
</dbReference>
<dbReference type="Proteomes" id="UP000601171">
    <property type="component" value="Unassembled WGS sequence"/>
</dbReference>
<dbReference type="GO" id="GO:0016787">
    <property type="term" value="F:hydrolase activity"/>
    <property type="evidence" value="ECO:0007669"/>
    <property type="project" value="InterPro"/>
</dbReference>
<keyword evidence="1" id="KW-0479">Metal-binding</keyword>
<dbReference type="InterPro" id="IPR011650">
    <property type="entry name" value="Peptidase_M20_dimer"/>
</dbReference>
<protein>
    <submittedName>
        <fullName evidence="3">Amidohydrolase</fullName>
    </submittedName>
</protein>
<reference evidence="3" key="1">
    <citation type="submission" date="2020-08" db="EMBL/GenBank/DDBJ databases">
        <title>Genome public.</title>
        <authorList>
            <person name="Liu C."/>
            <person name="Sun Q."/>
        </authorList>
    </citation>
    <scope>NUCLEOTIDE SEQUENCE</scope>
    <source>
        <strain evidence="3">BX21</strain>
    </source>
</reference>
<feature type="binding site" evidence="1">
    <location>
        <position position="129"/>
    </location>
    <ligand>
        <name>Mn(2+)</name>
        <dbReference type="ChEBI" id="CHEBI:29035"/>
        <label>2</label>
    </ligand>
</feature>
<evidence type="ECO:0000259" key="2">
    <source>
        <dbReference type="Pfam" id="PF07687"/>
    </source>
</evidence>
<dbReference type="RefSeq" id="WP_262428480.1">
    <property type="nucleotide sequence ID" value="NZ_JACRTG010000005.1"/>
</dbReference>
<comment type="caution">
    <text evidence="3">The sequence shown here is derived from an EMBL/GenBank/DDBJ whole genome shotgun (WGS) entry which is preliminary data.</text>
</comment>
<dbReference type="SUPFAM" id="SSF53187">
    <property type="entry name" value="Zn-dependent exopeptidases"/>
    <property type="match status" value="1"/>
</dbReference>
<feature type="domain" description="Peptidase M20 dimerisation" evidence="2">
    <location>
        <begin position="174"/>
        <end position="274"/>
    </location>
</feature>
<dbReference type="SUPFAM" id="SSF55031">
    <property type="entry name" value="Bacterial exopeptidase dimerisation domain"/>
    <property type="match status" value="1"/>
</dbReference>
<dbReference type="AlphaFoldDB" id="A0A926III9"/>
<evidence type="ECO:0000313" key="4">
    <source>
        <dbReference type="Proteomes" id="UP000601171"/>
    </source>
</evidence>
<feature type="binding site" evidence="1">
    <location>
        <position position="153"/>
    </location>
    <ligand>
        <name>Mn(2+)</name>
        <dbReference type="ChEBI" id="CHEBI:29035"/>
        <label>2</label>
    </ligand>
</feature>
<feature type="binding site" evidence="1">
    <location>
        <position position="97"/>
    </location>
    <ligand>
        <name>Mn(2+)</name>
        <dbReference type="ChEBI" id="CHEBI:29035"/>
        <label>2</label>
    </ligand>
</feature>
<dbReference type="Gene3D" id="3.40.630.10">
    <property type="entry name" value="Zn peptidases"/>
    <property type="match status" value="1"/>
</dbReference>
<dbReference type="PIRSF" id="PIRSF005962">
    <property type="entry name" value="Pept_M20D_amidohydro"/>
    <property type="match status" value="1"/>
</dbReference>
<feature type="binding site" evidence="1">
    <location>
        <position position="95"/>
    </location>
    <ligand>
        <name>Mn(2+)</name>
        <dbReference type="ChEBI" id="CHEBI:29035"/>
        <label>2</label>
    </ligand>
</feature>
<proteinExistence type="predicted"/>
<feature type="binding site" evidence="1">
    <location>
        <position position="347"/>
    </location>
    <ligand>
        <name>Mn(2+)</name>
        <dbReference type="ChEBI" id="CHEBI:29035"/>
        <label>2</label>
    </ligand>
</feature>
<evidence type="ECO:0000313" key="3">
    <source>
        <dbReference type="EMBL" id="MBC8587009.1"/>
    </source>
</evidence>
<name>A0A926III9_9FIRM</name>
<dbReference type="Gene3D" id="3.30.70.360">
    <property type="match status" value="1"/>
</dbReference>
<sequence>MDKKNYDLAVELRHELHAHPELSNQEVWTKQHLIDFLKEHTKLEIVDRGRWFYAVYRAKNAKENIAFRADFDALPIDENLDIPYNSKIKGVSHKCGHDGHAAALAGLALEVDQKGADKNVFFLFQHAEEIGAGAKEAAVFIKENNIDEIFAFHNMNVGPFKSVNVKDGTVNCASKGMVIHMEGAPSHASEPERGKNPSFAIAKIIDSIPDLINDKKNKGLVLCTVVQVDIGERAFGVSAGRGDLLLTIRALYENELMALQKNLEDIAKDQAGKYGLKVSFEYYDEFPETANYKESSDKIRKVAKEKDFELIELKEAFRGSDDFGHFLKETKGAYCYLGNGEDYSDVHTFEYDFRNELIEVAVDLFVGIIEL</sequence>
<dbReference type="InterPro" id="IPR036264">
    <property type="entry name" value="Bact_exopeptidase_dim_dom"/>
</dbReference>
<keyword evidence="1" id="KW-0464">Manganese</keyword>
<dbReference type="NCBIfam" id="TIGR01891">
    <property type="entry name" value="amidohydrolases"/>
    <property type="match status" value="1"/>
</dbReference>
<organism evidence="3 4">
    <name type="scientific">Paratissierella segnis</name>
    <dbReference type="NCBI Taxonomy" id="2763679"/>
    <lineage>
        <taxon>Bacteria</taxon>
        <taxon>Bacillati</taxon>
        <taxon>Bacillota</taxon>
        <taxon>Tissierellia</taxon>
        <taxon>Tissierellales</taxon>
        <taxon>Tissierellaceae</taxon>
        <taxon>Paratissierella</taxon>
    </lineage>
</organism>
<accession>A0A926III9</accession>
<gene>
    <name evidence="3" type="ORF">H8707_01970</name>
</gene>
<dbReference type="GO" id="GO:0046872">
    <property type="term" value="F:metal ion binding"/>
    <property type="evidence" value="ECO:0007669"/>
    <property type="project" value="UniProtKB-KW"/>
</dbReference>